<protein>
    <recommendedName>
        <fullName evidence="3">Chemotaxis protein</fullName>
    </recommendedName>
</protein>
<gene>
    <name evidence="1" type="ORF">Oscil6304_3760</name>
</gene>
<accession>K9TLN6</accession>
<evidence type="ECO:0008006" key="3">
    <source>
        <dbReference type="Google" id="ProtNLM"/>
    </source>
</evidence>
<keyword evidence="2" id="KW-1185">Reference proteome</keyword>
<dbReference type="EMBL" id="CP003607">
    <property type="protein sequence ID" value="AFY83318.1"/>
    <property type="molecule type" value="Genomic_DNA"/>
</dbReference>
<evidence type="ECO:0000313" key="1">
    <source>
        <dbReference type="EMBL" id="AFY83318.1"/>
    </source>
</evidence>
<name>K9TLN6_9CYAN</name>
<dbReference type="KEGG" id="oac:Oscil6304_3760"/>
<dbReference type="Proteomes" id="UP000010367">
    <property type="component" value="Chromosome"/>
</dbReference>
<reference evidence="1 2" key="1">
    <citation type="submission" date="2012-06" db="EMBL/GenBank/DDBJ databases">
        <title>Finished chromosome of genome of Oscillatoria acuminata PCC 6304.</title>
        <authorList>
            <consortium name="US DOE Joint Genome Institute"/>
            <person name="Gugger M."/>
            <person name="Coursin T."/>
            <person name="Rippka R."/>
            <person name="Tandeau De Marsac N."/>
            <person name="Huntemann M."/>
            <person name="Wei C.-L."/>
            <person name="Han J."/>
            <person name="Detter J.C."/>
            <person name="Han C."/>
            <person name="Tapia R."/>
            <person name="Davenport K."/>
            <person name="Daligault H."/>
            <person name="Erkkila T."/>
            <person name="Gu W."/>
            <person name="Munk A.C.C."/>
            <person name="Teshima H."/>
            <person name="Xu Y."/>
            <person name="Chain P."/>
            <person name="Chen A."/>
            <person name="Krypides N."/>
            <person name="Mavromatis K."/>
            <person name="Markowitz V."/>
            <person name="Szeto E."/>
            <person name="Ivanova N."/>
            <person name="Mikhailova N."/>
            <person name="Ovchinnikova G."/>
            <person name="Pagani I."/>
            <person name="Pati A."/>
            <person name="Goodwin L."/>
            <person name="Peters L."/>
            <person name="Pitluck S."/>
            <person name="Woyke T."/>
            <person name="Kerfeld C."/>
        </authorList>
    </citation>
    <scope>NUCLEOTIDE SEQUENCE [LARGE SCALE GENOMIC DNA]</scope>
    <source>
        <strain evidence="1 2">PCC 6304</strain>
    </source>
</reference>
<organism evidence="1 2">
    <name type="scientific">Oscillatoria acuminata PCC 6304</name>
    <dbReference type="NCBI Taxonomy" id="56110"/>
    <lineage>
        <taxon>Bacteria</taxon>
        <taxon>Bacillati</taxon>
        <taxon>Cyanobacteriota</taxon>
        <taxon>Cyanophyceae</taxon>
        <taxon>Oscillatoriophycideae</taxon>
        <taxon>Oscillatoriales</taxon>
        <taxon>Oscillatoriaceae</taxon>
        <taxon>Oscillatoria</taxon>
    </lineage>
</organism>
<dbReference type="PATRIC" id="fig|56110.3.peg.4527"/>
<dbReference type="eggNOG" id="ENOG5031SU3">
    <property type="taxonomic scope" value="Bacteria"/>
</dbReference>
<sequence length="354" mass="40239">MTKSGRFVPFPSRIVKISLQEAVENGEGIYDREKFANFFKRVSIMSVQKIAVAVIHGMGSGDPDVDEGKLEQPKYFSRLSRQIIERFAQQLGISPEEAESRLVFEYIYWAPLLQPEQGELWEKVQGENLRFEWLRFFFINVLGDTIAYQVTSERDRSLYDRIHSRVAESLRNLAEKAGPTAPLCTVAHSLGSVIASNYFYDLQEFTRTQGSKVLMPEAVTNQMGNTPLERGETLSLFYSLGSPIALWSLHQKFDRPIQVPAKQLSNYHPDLVGEWVNFYDPNDIISYPLKPLSPEYEQVVTTDWPVNVGNVLTSWNPLSHVGYWSNDFITGAIAEALASTWKVVNPDYFPAIAQ</sequence>
<evidence type="ECO:0000313" key="2">
    <source>
        <dbReference type="Proteomes" id="UP000010367"/>
    </source>
</evidence>
<dbReference type="HOGENOM" id="CLU_972025_0_0_3"/>
<dbReference type="AlphaFoldDB" id="K9TLN6"/>
<dbReference type="InterPro" id="IPR029058">
    <property type="entry name" value="AB_hydrolase_fold"/>
</dbReference>
<dbReference type="InParanoid" id="K9TLN6"/>
<dbReference type="SUPFAM" id="SSF53474">
    <property type="entry name" value="alpha/beta-Hydrolases"/>
    <property type="match status" value="1"/>
</dbReference>
<proteinExistence type="predicted"/>
<dbReference type="STRING" id="56110.Oscil6304_3760"/>